<protein>
    <submittedName>
        <fullName evidence="1">Uncharacterized protein</fullName>
    </submittedName>
</protein>
<keyword evidence="2" id="KW-1185">Reference proteome</keyword>
<sequence length="154" mass="17595">MQPWCLIFCVRNYFFLSFYLFTKRKEKKTTAIIFTLYQPATPPSFHHPPSLFPLGADQLTGFAQVWHTFNANLTALPTLQQHFSSADNSQRNQQVSGCISRAPAIEKLTIAFVQLQTLSICPSMCFGRCSRLETSTYSVATPLLHGIFYFFFHL</sequence>
<name>A0A2P5CWN6_TREOI</name>
<proteinExistence type="predicted"/>
<dbReference type="EMBL" id="JXTC01000320">
    <property type="protein sequence ID" value="PON65468.1"/>
    <property type="molecule type" value="Genomic_DNA"/>
</dbReference>
<evidence type="ECO:0000313" key="1">
    <source>
        <dbReference type="EMBL" id="PON65468.1"/>
    </source>
</evidence>
<dbReference type="AlphaFoldDB" id="A0A2P5CWN6"/>
<dbReference type="InParanoid" id="A0A2P5CWN6"/>
<evidence type="ECO:0000313" key="2">
    <source>
        <dbReference type="Proteomes" id="UP000237000"/>
    </source>
</evidence>
<organism evidence="1 2">
    <name type="scientific">Trema orientale</name>
    <name type="common">Charcoal tree</name>
    <name type="synonym">Celtis orientalis</name>
    <dbReference type="NCBI Taxonomy" id="63057"/>
    <lineage>
        <taxon>Eukaryota</taxon>
        <taxon>Viridiplantae</taxon>
        <taxon>Streptophyta</taxon>
        <taxon>Embryophyta</taxon>
        <taxon>Tracheophyta</taxon>
        <taxon>Spermatophyta</taxon>
        <taxon>Magnoliopsida</taxon>
        <taxon>eudicotyledons</taxon>
        <taxon>Gunneridae</taxon>
        <taxon>Pentapetalae</taxon>
        <taxon>rosids</taxon>
        <taxon>fabids</taxon>
        <taxon>Rosales</taxon>
        <taxon>Cannabaceae</taxon>
        <taxon>Trema</taxon>
    </lineage>
</organism>
<accession>A0A2P5CWN6</accession>
<gene>
    <name evidence="1" type="ORF">TorRG33x02_270790</name>
</gene>
<dbReference type="Proteomes" id="UP000237000">
    <property type="component" value="Unassembled WGS sequence"/>
</dbReference>
<reference evidence="2" key="1">
    <citation type="submission" date="2016-06" db="EMBL/GenBank/DDBJ databases">
        <title>Parallel loss of symbiosis genes in relatives of nitrogen-fixing non-legume Parasponia.</title>
        <authorList>
            <person name="Van Velzen R."/>
            <person name="Holmer R."/>
            <person name="Bu F."/>
            <person name="Rutten L."/>
            <person name="Van Zeijl A."/>
            <person name="Liu W."/>
            <person name="Santuari L."/>
            <person name="Cao Q."/>
            <person name="Sharma T."/>
            <person name="Shen D."/>
            <person name="Roswanjaya Y."/>
            <person name="Wardhani T."/>
            <person name="Kalhor M.S."/>
            <person name="Jansen J."/>
            <person name="Van den Hoogen J."/>
            <person name="Gungor B."/>
            <person name="Hartog M."/>
            <person name="Hontelez J."/>
            <person name="Verver J."/>
            <person name="Yang W.-C."/>
            <person name="Schijlen E."/>
            <person name="Repin R."/>
            <person name="Schilthuizen M."/>
            <person name="Schranz E."/>
            <person name="Heidstra R."/>
            <person name="Miyata K."/>
            <person name="Fedorova E."/>
            <person name="Kohlen W."/>
            <person name="Bisseling T."/>
            <person name="Smit S."/>
            <person name="Geurts R."/>
        </authorList>
    </citation>
    <scope>NUCLEOTIDE SEQUENCE [LARGE SCALE GENOMIC DNA]</scope>
    <source>
        <strain evidence="2">cv. RG33-2</strain>
    </source>
</reference>
<comment type="caution">
    <text evidence="1">The sequence shown here is derived from an EMBL/GenBank/DDBJ whole genome shotgun (WGS) entry which is preliminary data.</text>
</comment>